<dbReference type="Proteomes" id="UP001313282">
    <property type="component" value="Unassembled WGS sequence"/>
</dbReference>
<feature type="region of interest" description="Disordered" evidence="1">
    <location>
        <begin position="145"/>
        <end position="168"/>
    </location>
</feature>
<organism evidence="2 3">
    <name type="scientific">Orbilia javanica</name>
    <dbReference type="NCBI Taxonomy" id="47235"/>
    <lineage>
        <taxon>Eukaryota</taxon>
        <taxon>Fungi</taxon>
        <taxon>Dikarya</taxon>
        <taxon>Ascomycota</taxon>
        <taxon>Pezizomycotina</taxon>
        <taxon>Orbiliomycetes</taxon>
        <taxon>Orbiliales</taxon>
        <taxon>Orbiliaceae</taxon>
        <taxon>Orbilia</taxon>
    </lineage>
</organism>
<dbReference type="Pfam" id="PF14124">
    <property type="entry name" value="DUF4291"/>
    <property type="match status" value="1"/>
</dbReference>
<evidence type="ECO:0000313" key="2">
    <source>
        <dbReference type="EMBL" id="KAK6348126.1"/>
    </source>
</evidence>
<dbReference type="AlphaFoldDB" id="A0AAN8NXS5"/>
<proteinExistence type="predicted"/>
<protein>
    <recommendedName>
        <fullName evidence="4">DUF4291 domain-containing protein</fullName>
    </recommendedName>
</protein>
<comment type="caution">
    <text evidence="2">The sequence shown here is derived from an EMBL/GenBank/DDBJ whole genome shotgun (WGS) entry which is preliminary data.</text>
</comment>
<dbReference type="PANTHER" id="PTHR38567">
    <property type="entry name" value="DUF4291 DOMAIN-CONTAINING PROTEIN"/>
    <property type="match status" value="1"/>
</dbReference>
<reference evidence="2 3" key="1">
    <citation type="submission" date="2019-10" db="EMBL/GenBank/DDBJ databases">
        <authorList>
            <person name="Palmer J.M."/>
        </authorList>
    </citation>
    <scope>NUCLEOTIDE SEQUENCE [LARGE SCALE GENOMIC DNA]</scope>
    <source>
        <strain evidence="2 3">TWF718</strain>
    </source>
</reference>
<dbReference type="PANTHER" id="PTHR38567:SF1">
    <property type="entry name" value="DUF4291 DOMAIN-CONTAINING PROTEIN"/>
    <property type="match status" value="1"/>
</dbReference>
<dbReference type="InterPro" id="IPR025633">
    <property type="entry name" value="DUF4291"/>
</dbReference>
<accession>A0AAN8NXS5</accession>
<keyword evidence="3" id="KW-1185">Reference proteome</keyword>
<evidence type="ECO:0000256" key="1">
    <source>
        <dbReference type="SAM" id="MobiDB-lite"/>
    </source>
</evidence>
<evidence type="ECO:0000313" key="3">
    <source>
        <dbReference type="Proteomes" id="UP001313282"/>
    </source>
</evidence>
<name>A0AAN8NXS5_9PEZI</name>
<sequence length="257" mass="29400">MRLHIIANGSFSPRHFGSGKFLTLAFGFRTTQYLRLITTVAMAGSPLGHQDREPLVPYHQIRALYDEDSITVYQAYNEKIADAAVKNQTLAVPGWSCERMTWIKPSWSWMMYRSGFSHKDKNQSRILAIRMSHSNFESILMQSSLSNSSAGKQPVRVQWDPERSPSTKTKLPYRSIQIGIGRNVAETWAKEMILSIEDVTEKARRMYDDVEAGMGEKELREKYINESVYDIKNEEVKGIIRLETGERDANKQETGLS</sequence>
<evidence type="ECO:0008006" key="4">
    <source>
        <dbReference type="Google" id="ProtNLM"/>
    </source>
</evidence>
<dbReference type="EMBL" id="JAVHNR010000003">
    <property type="protein sequence ID" value="KAK6348126.1"/>
    <property type="molecule type" value="Genomic_DNA"/>
</dbReference>
<gene>
    <name evidence="2" type="ORF">TWF718_005940</name>
</gene>